<dbReference type="InterPro" id="IPR003313">
    <property type="entry name" value="AraC-bd"/>
</dbReference>
<evidence type="ECO:0000259" key="4">
    <source>
        <dbReference type="PROSITE" id="PS01124"/>
    </source>
</evidence>
<dbReference type="Gene3D" id="2.60.120.280">
    <property type="entry name" value="Regulatory protein AraC"/>
    <property type="match status" value="1"/>
</dbReference>
<evidence type="ECO:0000313" key="6">
    <source>
        <dbReference type="Proteomes" id="UP000325218"/>
    </source>
</evidence>
<dbReference type="SMART" id="SM00342">
    <property type="entry name" value="HTH_ARAC"/>
    <property type="match status" value="1"/>
</dbReference>
<comment type="caution">
    <text evidence="5">The sequence shown here is derived from an EMBL/GenBank/DDBJ whole genome shotgun (WGS) entry which is preliminary data.</text>
</comment>
<evidence type="ECO:0000256" key="3">
    <source>
        <dbReference type="ARBA" id="ARBA00023163"/>
    </source>
</evidence>
<dbReference type="OrthoDB" id="9813413at2"/>
<dbReference type="InterPro" id="IPR020449">
    <property type="entry name" value="Tscrpt_reg_AraC-type_HTH"/>
</dbReference>
<dbReference type="Pfam" id="PF12833">
    <property type="entry name" value="HTH_18"/>
    <property type="match status" value="1"/>
</dbReference>
<keyword evidence="6" id="KW-1185">Reference proteome</keyword>
<protein>
    <submittedName>
        <fullName evidence="5">AraC family transcriptional regulator</fullName>
    </submittedName>
</protein>
<dbReference type="Pfam" id="PF02311">
    <property type="entry name" value="AraC_binding"/>
    <property type="match status" value="1"/>
</dbReference>
<accession>A0A5D0CL93</accession>
<name>A0A5D0CL93_9BACL</name>
<keyword evidence="1" id="KW-0805">Transcription regulation</keyword>
<gene>
    <name evidence="5" type="ORF">FRY98_23850</name>
</gene>
<dbReference type="InterPro" id="IPR037923">
    <property type="entry name" value="HTH-like"/>
</dbReference>
<dbReference type="RefSeq" id="WP_148456833.1">
    <property type="nucleotide sequence ID" value="NZ_VSDO01000005.1"/>
</dbReference>
<dbReference type="PRINTS" id="PR00032">
    <property type="entry name" value="HTHARAC"/>
</dbReference>
<evidence type="ECO:0000256" key="2">
    <source>
        <dbReference type="ARBA" id="ARBA00023125"/>
    </source>
</evidence>
<dbReference type="PROSITE" id="PS01124">
    <property type="entry name" value="HTH_ARAC_FAMILY_2"/>
    <property type="match status" value="1"/>
</dbReference>
<dbReference type="CDD" id="cd06986">
    <property type="entry name" value="cupin_MmsR-like_N"/>
    <property type="match status" value="1"/>
</dbReference>
<dbReference type="PANTHER" id="PTHR43280">
    <property type="entry name" value="ARAC-FAMILY TRANSCRIPTIONAL REGULATOR"/>
    <property type="match status" value="1"/>
</dbReference>
<evidence type="ECO:0000256" key="1">
    <source>
        <dbReference type="ARBA" id="ARBA00023015"/>
    </source>
</evidence>
<sequence>MNGQMIQYVDTTTSIQHKNTADLILYNCGTENCAPGHAFGPIAREFNLIHFVIGGRGRLEIRQKEFGIGPGQAFLIPANEVAYYQADRTDPWEYCWVGFMGIRSQTYLRSMFPSRDQPFVLDVEDISYYQATILEMLRIGDHRLTSSLAIQGYLYHMLARLVKDSGDVREGDRRVPYSTQAMNYIEKNYNSGLQIHDVASYLGLHPNYLSAVFKQETGKTPKQYMMELRIRKASELLRQTDYPILVISKSVGYADQLTFSRAFKSMTGMSPTDYRQQFL</sequence>
<reference evidence="5 6" key="1">
    <citation type="submission" date="2019-08" db="EMBL/GenBank/DDBJ databases">
        <title>Genome sequencing of Paenibacillus faecis DSM 23593(T).</title>
        <authorList>
            <person name="Kook J.-K."/>
            <person name="Park S.-N."/>
            <person name="Lim Y.K."/>
        </authorList>
    </citation>
    <scope>NUCLEOTIDE SEQUENCE [LARGE SCALE GENOMIC DNA]</scope>
    <source>
        <strain evidence="5 6">DSM 23593</strain>
    </source>
</reference>
<dbReference type="InterPro" id="IPR009057">
    <property type="entry name" value="Homeodomain-like_sf"/>
</dbReference>
<feature type="domain" description="HTH araC/xylS-type" evidence="4">
    <location>
        <begin position="179"/>
        <end position="277"/>
    </location>
</feature>
<keyword evidence="2" id="KW-0238">DNA-binding</keyword>
<dbReference type="GO" id="GO:0043565">
    <property type="term" value="F:sequence-specific DNA binding"/>
    <property type="evidence" value="ECO:0007669"/>
    <property type="project" value="InterPro"/>
</dbReference>
<dbReference type="AlphaFoldDB" id="A0A5D0CL93"/>
<evidence type="ECO:0000313" key="5">
    <source>
        <dbReference type="EMBL" id="TYA10813.1"/>
    </source>
</evidence>
<organism evidence="5 6">
    <name type="scientific">Paenibacillus faecis</name>
    <dbReference type="NCBI Taxonomy" id="862114"/>
    <lineage>
        <taxon>Bacteria</taxon>
        <taxon>Bacillati</taxon>
        <taxon>Bacillota</taxon>
        <taxon>Bacilli</taxon>
        <taxon>Bacillales</taxon>
        <taxon>Paenibacillaceae</taxon>
        <taxon>Paenibacillus</taxon>
    </lineage>
</organism>
<dbReference type="GO" id="GO:0003700">
    <property type="term" value="F:DNA-binding transcription factor activity"/>
    <property type="evidence" value="ECO:0007669"/>
    <property type="project" value="InterPro"/>
</dbReference>
<dbReference type="SUPFAM" id="SSF46689">
    <property type="entry name" value="Homeodomain-like"/>
    <property type="match status" value="2"/>
</dbReference>
<dbReference type="EMBL" id="VSDO01000005">
    <property type="protein sequence ID" value="TYA10813.1"/>
    <property type="molecule type" value="Genomic_DNA"/>
</dbReference>
<dbReference type="Proteomes" id="UP000325218">
    <property type="component" value="Unassembled WGS sequence"/>
</dbReference>
<dbReference type="Gene3D" id="1.10.10.60">
    <property type="entry name" value="Homeodomain-like"/>
    <property type="match status" value="2"/>
</dbReference>
<dbReference type="PANTHER" id="PTHR43280:SF30">
    <property type="entry name" value="MMSAB OPERON REGULATORY PROTEIN"/>
    <property type="match status" value="1"/>
</dbReference>
<keyword evidence="3" id="KW-0804">Transcription</keyword>
<proteinExistence type="predicted"/>
<dbReference type="InterPro" id="IPR018060">
    <property type="entry name" value="HTH_AraC"/>
</dbReference>
<dbReference type="SUPFAM" id="SSF51215">
    <property type="entry name" value="Regulatory protein AraC"/>
    <property type="match status" value="1"/>
</dbReference>